<organism evidence="3 4">
    <name type="scientific">Thalassovita litoralis</name>
    <dbReference type="NCBI Taxonomy" id="1010611"/>
    <lineage>
        <taxon>Bacteria</taxon>
        <taxon>Pseudomonadati</taxon>
        <taxon>Pseudomonadota</taxon>
        <taxon>Alphaproteobacteria</taxon>
        <taxon>Rhodobacterales</taxon>
        <taxon>Roseobacteraceae</taxon>
        <taxon>Thalassovita</taxon>
    </lineage>
</organism>
<reference evidence="3 4" key="1">
    <citation type="submission" date="2017-05" db="EMBL/GenBank/DDBJ databases">
        <authorList>
            <person name="Varghese N."/>
            <person name="Submissions S."/>
        </authorList>
    </citation>
    <scope>NUCLEOTIDE SEQUENCE [LARGE SCALE GENOMIC DNA]</scope>
    <source>
        <strain evidence="3 4">DSM 29506</strain>
    </source>
</reference>
<dbReference type="InterPro" id="IPR004629">
    <property type="entry name" value="WecG_TagA_CpsF"/>
</dbReference>
<proteinExistence type="predicted"/>
<dbReference type="RefSeq" id="WP_142493975.1">
    <property type="nucleotide sequence ID" value="NZ_FXTO01000018.1"/>
</dbReference>
<dbReference type="EMBL" id="FXTO01000018">
    <property type="protein sequence ID" value="SMO85641.1"/>
    <property type="molecule type" value="Genomic_DNA"/>
</dbReference>
<evidence type="ECO:0000256" key="2">
    <source>
        <dbReference type="ARBA" id="ARBA00022679"/>
    </source>
</evidence>
<dbReference type="PANTHER" id="PTHR34136">
    <property type="match status" value="1"/>
</dbReference>
<evidence type="ECO:0000313" key="3">
    <source>
        <dbReference type="EMBL" id="SMO85641.1"/>
    </source>
</evidence>
<dbReference type="GO" id="GO:0016758">
    <property type="term" value="F:hexosyltransferase activity"/>
    <property type="evidence" value="ECO:0007669"/>
    <property type="project" value="TreeGrafter"/>
</dbReference>
<dbReference type="Pfam" id="PF03808">
    <property type="entry name" value="Glyco_tran_WecG"/>
    <property type="match status" value="1"/>
</dbReference>
<sequence>MKFTIGTYELTVNIPDWPTLSDRLRDRFAAKQGFALATVNLDHLVKLRRDMDFRAAYKAQDLVVADGNPIVWMSRIAGQSVQLLPGSDLILPLCQLAADMQVPIGLVGTTDDSLKRAAVELERQVPGLRVVARIAPPFGFDPQGAQADDILRQLEQAGVGLCFIALGAPKQELFAARGRSVAPSVGFASIGAGLDFLAGQQKRAPKWVRQVQMEWLWRMLENPGRLFMRYMRCFWILPRHIVQSYTLRRRNS</sequence>
<dbReference type="PANTHER" id="PTHR34136:SF1">
    <property type="entry name" value="UDP-N-ACETYL-D-MANNOSAMINURONIC ACID TRANSFERASE"/>
    <property type="match status" value="1"/>
</dbReference>
<name>A0A521EQF2_9RHOB</name>
<keyword evidence="1" id="KW-0328">Glycosyltransferase</keyword>
<dbReference type="AlphaFoldDB" id="A0A521EQF2"/>
<dbReference type="OrthoDB" id="9771846at2"/>
<evidence type="ECO:0000313" key="4">
    <source>
        <dbReference type="Proteomes" id="UP000316030"/>
    </source>
</evidence>
<accession>A0A521EQF2</accession>
<keyword evidence="2" id="KW-0808">Transferase</keyword>
<keyword evidence="4" id="KW-1185">Reference proteome</keyword>
<dbReference type="Proteomes" id="UP000316030">
    <property type="component" value="Unassembled WGS sequence"/>
</dbReference>
<evidence type="ECO:0000256" key="1">
    <source>
        <dbReference type="ARBA" id="ARBA00022676"/>
    </source>
</evidence>
<protein>
    <submittedName>
        <fullName evidence="3">Polymer biosynthesis protein, WecB/TagA/CpsF family</fullName>
    </submittedName>
</protein>
<dbReference type="NCBIfam" id="TIGR00696">
    <property type="entry name" value="wecG_tagA_cpsF"/>
    <property type="match status" value="1"/>
</dbReference>
<gene>
    <name evidence="3" type="ORF">SAMN06265173_11832</name>
</gene>
<dbReference type="CDD" id="cd06533">
    <property type="entry name" value="Glyco_transf_WecG_TagA"/>
    <property type="match status" value="1"/>
</dbReference>